<evidence type="ECO:0000256" key="2">
    <source>
        <dbReference type="ARBA" id="ARBA00022679"/>
    </source>
</evidence>
<dbReference type="GO" id="GO:0009244">
    <property type="term" value="P:lipopolysaccharide core region biosynthetic process"/>
    <property type="evidence" value="ECO:0007669"/>
    <property type="project" value="TreeGrafter"/>
</dbReference>
<reference evidence="3" key="1">
    <citation type="submission" date="2024-07" db="EMBL/GenBank/DDBJ databases">
        <title>Genome Analysis of a Potential Novel Vibrio Species Secreting pH- and Thermo-stable Alginate Lyase and its Application in Producing Alginate Oligosaccharides.</title>
        <authorList>
            <person name="Huang H."/>
            <person name="Bao K."/>
        </authorList>
    </citation>
    <scope>NUCLEOTIDE SEQUENCE</scope>
    <source>
        <strain evidence="3">HB236076</strain>
    </source>
</reference>
<protein>
    <submittedName>
        <fullName evidence="3">Glycosyltransferase family 9 protein</fullName>
    </submittedName>
</protein>
<dbReference type="EMBL" id="CP162601">
    <property type="protein sequence ID" value="XDK24882.1"/>
    <property type="molecule type" value="Genomic_DNA"/>
</dbReference>
<keyword evidence="1" id="KW-0328">Glycosyltransferase</keyword>
<dbReference type="KEGG" id="vih:AB0763_12040"/>
<organism evidence="3">
    <name type="scientific">Vibrio sp. HB236076</name>
    <dbReference type="NCBI Taxonomy" id="3232307"/>
    <lineage>
        <taxon>Bacteria</taxon>
        <taxon>Pseudomonadati</taxon>
        <taxon>Pseudomonadota</taxon>
        <taxon>Gammaproteobacteria</taxon>
        <taxon>Vibrionales</taxon>
        <taxon>Vibrionaceae</taxon>
        <taxon>Vibrio</taxon>
    </lineage>
</organism>
<dbReference type="RefSeq" id="WP_306102013.1">
    <property type="nucleotide sequence ID" value="NZ_CP162601.1"/>
</dbReference>
<gene>
    <name evidence="3" type="ORF">AB0763_12040</name>
</gene>
<dbReference type="InterPro" id="IPR002201">
    <property type="entry name" value="Glyco_trans_9"/>
</dbReference>
<dbReference type="PANTHER" id="PTHR30160">
    <property type="entry name" value="TETRAACYLDISACCHARIDE 4'-KINASE-RELATED"/>
    <property type="match status" value="1"/>
</dbReference>
<keyword evidence="2" id="KW-0808">Transferase</keyword>
<dbReference type="InterPro" id="IPR051199">
    <property type="entry name" value="LPS_LOS_Heptosyltrfase"/>
</dbReference>
<dbReference type="GO" id="GO:0005829">
    <property type="term" value="C:cytosol"/>
    <property type="evidence" value="ECO:0007669"/>
    <property type="project" value="TreeGrafter"/>
</dbReference>
<sequence>MKKIAVFVPHRAQFGNITTQLPLFCALKTRFPKSEITVFTKSNNSNLFLNCNLVNKVINYKEWSTVKLVFEFNKCHFDSVFNIYSGSERIHLVCMLSNVKNKFSFSSLGFIKWFNNYQVFLDSKKGKQYIANNNLELANVALGTDYDTRVIGMLGIEALELNKKETLTIVPCGGAGAFKIWPLEHFLSAVKKIVLDNECIKKICVVLGPQESDKQQQIERELEGMNLDIRVSPKISDLVDIAKQSRLVISNDCGPCHIFQMMKSPMLMIWGWTHCPKTPKSPYHVLTEWYHCYDDSWCVFPAEDQKDIASIPVERVVSVANMQLTRS</sequence>
<accession>A0AB39HAB1</accession>
<dbReference type="SUPFAM" id="SSF53756">
    <property type="entry name" value="UDP-Glycosyltransferase/glycogen phosphorylase"/>
    <property type="match status" value="1"/>
</dbReference>
<evidence type="ECO:0000256" key="1">
    <source>
        <dbReference type="ARBA" id="ARBA00022676"/>
    </source>
</evidence>
<proteinExistence type="predicted"/>
<dbReference type="Pfam" id="PF01075">
    <property type="entry name" value="Glyco_transf_9"/>
    <property type="match status" value="1"/>
</dbReference>
<dbReference type="GO" id="GO:0008713">
    <property type="term" value="F:ADP-heptose-lipopolysaccharide heptosyltransferase activity"/>
    <property type="evidence" value="ECO:0007669"/>
    <property type="project" value="TreeGrafter"/>
</dbReference>
<name>A0AB39HAB1_9VIBR</name>
<dbReference type="PANTHER" id="PTHR30160:SF7">
    <property type="entry name" value="ADP-HEPTOSE--LPS HEPTOSYLTRANSFERASE 2"/>
    <property type="match status" value="1"/>
</dbReference>
<dbReference type="Gene3D" id="3.40.50.2000">
    <property type="entry name" value="Glycogen Phosphorylase B"/>
    <property type="match status" value="2"/>
</dbReference>
<evidence type="ECO:0000313" key="3">
    <source>
        <dbReference type="EMBL" id="XDK24882.1"/>
    </source>
</evidence>
<dbReference type="CDD" id="cd03789">
    <property type="entry name" value="GT9_LPS_heptosyltransferase"/>
    <property type="match status" value="1"/>
</dbReference>
<dbReference type="AlphaFoldDB" id="A0AB39HAB1"/>